<protein>
    <submittedName>
        <fullName evidence="1">Uncharacterized protein</fullName>
    </submittedName>
</protein>
<dbReference type="VEuPathDB" id="FungiDB:HMPREF1541_00740"/>
<dbReference type="EMBL" id="KB822711">
    <property type="protein sequence ID" value="ETN46555.1"/>
    <property type="molecule type" value="Genomic_DNA"/>
</dbReference>
<dbReference type="RefSeq" id="XP_008711267.1">
    <property type="nucleotide sequence ID" value="XM_008713045.1"/>
</dbReference>
<organism evidence="1 2">
    <name type="scientific">Cyphellophora europaea (strain CBS 101466)</name>
    <name type="common">Phialophora europaea</name>
    <dbReference type="NCBI Taxonomy" id="1220924"/>
    <lineage>
        <taxon>Eukaryota</taxon>
        <taxon>Fungi</taxon>
        <taxon>Dikarya</taxon>
        <taxon>Ascomycota</taxon>
        <taxon>Pezizomycotina</taxon>
        <taxon>Eurotiomycetes</taxon>
        <taxon>Chaetothyriomycetidae</taxon>
        <taxon>Chaetothyriales</taxon>
        <taxon>Cyphellophoraceae</taxon>
        <taxon>Cyphellophora</taxon>
    </lineage>
</organism>
<dbReference type="InParanoid" id="W2SD55"/>
<dbReference type="Proteomes" id="UP000030752">
    <property type="component" value="Unassembled WGS sequence"/>
</dbReference>
<name>W2SD55_CYPE1</name>
<evidence type="ECO:0000313" key="2">
    <source>
        <dbReference type="Proteomes" id="UP000030752"/>
    </source>
</evidence>
<evidence type="ECO:0000313" key="1">
    <source>
        <dbReference type="EMBL" id="ETN46555.1"/>
    </source>
</evidence>
<dbReference type="GeneID" id="19968079"/>
<reference evidence="1 2" key="1">
    <citation type="submission" date="2013-03" db="EMBL/GenBank/DDBJ databases">
        <title>The Genome Sequence of Phialophora europaea CBS 101466.</title>
        <authorList>
            <consortium name="The Broad Institute Genomics Platform"/>
            <person name="Cuomo C."/>
            <person name="de Hoog S."/>
            <person name="Gorbushina A."/>
            <person name="Walker B."/>
            <person name="Young S.K."/>
            <person name="Zeng Q."/>
            <person name="Gargeya S."/>
            <person name="Fitzgerald M."/>
            <person name="Haas B."/>
            <person name="Abouelleil A."/>
            <person name="Allen A.W."/>
            <person name="Alvarado L."/>
            <person name="Arachchi H.M."/>
            <person name="Berlin A.M."/>
            <person name="Chapman S.B."/>
            <person name="Gainer-Dewar J."/>
            <person name="Goldberg J."/>
            <person name="Griggs A."/>
            <person name="Gujja S."/>
            <person name="Hansen M."/>
            <person name="Howarth C."/>
            <person name="Imamovic A."/>
            <person name="Ireland A."/>
            <person name="Larimer J."/>
            <person name="McCowan C."/>
            <person name="Murphy C."/>
            <person name="Pearson M."/>
            <person name="Poon T.W."/>
            <person name="Priest M."/>
            <person name="Roberts A."/>
            <person name="Saif S."/>
            <person name="Shea T."/>
            <person name="Sisk P."/>
            <person name="Sykes S."/>
            <person name="Wortman J."/>
            <person name="Nusbaum C."/>
            <person name="Birren B."/>
        </authorList>
    </citation>
    <scope>NUCLEOTIDE SEQUENCE [LARGE SCALE GENOMIC DNA]</scope>
    <source>
        <strain evidence="1 2">CBS 101466</strain>
    </source>
</reference>
<dbReference type="AlphaFoldDB" id="W2SD55"/>
<keyword evidence="2" id="KW-1185">Reference proteome</keyword>
<dbReference type="HOGENOM" id="CLU_2996457_0_0_1"/>
<accession>W2SD55</accession>
<gene>
    <name evidence="1" type="ORF">HMPREF1541_00740</name>
</gene>
<sequence length="57" mass="6206">METSVNPGVTPCRSPGHLLSILVSIMKIPRTTTCAHVHSEVMDGCAWSVRTSRITKL</sequence>
<proteinExistence type="predicted"/>